<proteinExistence type="predicted"/>
<organism evidence="2 3">
    <name type="scientific">Nocardioides daedukensis</name>
    <dbReference type="NCBI Taxonomy" id="634462"/>
    <lineage>
        <taxon>Bacteria</taxon>
        <taxon>Bacillati</taxon>
        <taxon>Actinomycetota</taxon>
        <taxon>Actinomycetes</taxon>
        <taxon>Propionibacteriales</taxon>
        <taxon>Nocardioidaceae</taxon>
        <taxon>Nocardioides</taxon>
    </lineage>
</organism>
<dbReference type="AlphaFoldDB" id="A0A7Y9RXH0"/>
<dbReference type="Gene3D" id="3.60.15.10">
    <property type="entry name" value="Ribonuclease Z/Hydroxyacylglutathione hydrolase-like"/>
    <property type="match status" value="1"/>
</dbReference>
<evidence type="ECO:0000313" key="3">
    <source>
        <dbReference type="Proteomes" id="UP000540656"/>
    </source>
</evidence>
<feature type="chain" id="PRO_5039349031" description="MBL fold metallo-hydrolase" evidence="1">
    <location>
        <begin position="27"/>
        <end position="358"/>
    </location>
</feature>
<dbReference type="InterPro" id="IPR050114">
    <property type="entry name" value="UPF0173_UPF0282_UlaG_hydrolase"/>
</dbReference>
<sequence>MVTHQPFSRRNLLAAGAALTLGTATAGSASADPRLGASTIAARRKFFGSANVHARTGQVRSDRVILSWFGVTSFAMAIGGQVVLLDAWVPRGPYSDVVPTTPEELVDLRPSHVFIGHGHFDHAADAGLIAAESGAVVVGTAVHCAQIAKQTDTSIRTKVLPITAVGGQANFRFGPRIAVTAIGHPHSTAKAPTGDFPPLLLPPDLTPVLTNPPHLEDLLGFASHVPDKEGGNLLYRFQIGKFSLLWNDSAGPIREFPDAVERLRRLGRPTVHLGAIQGFGQYTNGLRDPIDYIRAARPHLFVPTHHDNWAPPISSPAAGYERPLRKALATLPAGSRPSLRFIADPADYIRPSRLTFVI</sequence>
<dbReference type="PANTHER" id="PTHR43546:SF3">
    <property type="entry name" value="UPF0173 METAL-DEPENDENT HYDROLASE MJ1163"/>
    <property type="match status" value="1"/>
</dbReference>
<evidence type="ECO:0008006" key="4">
    <source>
        <dbReference type="Google" id="ProtNLM"/>
    </source>
</evidence>
<dbReference type="EMBL" id="JACCAA010000001">
    <property type="protein sequence ID" value="NYG57094.1"/>
    <property type="molecule type" value="Genomic_DNA"/>
</dbReference>
<dbReference type="RefSeq" id="WP_179500416.1">
    <property type="nucleotide sequence ID" value="NZ_JACCAA010000001.1"/>
</dbReference>
<evidence type="ECO:0000313" key="2">
    <source>
        <dbReference type="EMBL" id="NYG57094.1"/>
    </source>
</evidence>
<protein>
    <recommendedName>
        <fullName evidence="4">MBL fold metallo-hydrolase</fullName>
    </recommendedName>
</protein>
<accession>A0A7Y9RXH0</accession>
<dbReference type="SUPFAM" id="SSF56281">
    <property type="entry name" value="Metallo-hydrolase/oxidoreductase"/>
    <property type="match status" value="1"/>
</dbReference>
<dbReference type="Proteomes" id="UP000540656">
    <property type="component" value="Unassembled WGS sequence"/>
</dbReference>
<dbReference type="Pfam" id="PF13483">
    <property type="entry name" value="Lactamase_B_3"/>
    <property type="match status" value="1"/>
</dbReference>
<dbReference type="InterPro" id="IPR006311">
    <property type="entry name" value="TAT_signal"/>
</dbReference>
<gene>
    <name evidence="2" type="ORF">BJ980_000017</name>
</gene>
<comment type="caution">
    <text evidence="2">The sequence shown here is derived from an EMBL/GenBank/DDBJ whole genome shotgun (WGS) entry which is preliminary data.</text>
</comment>
<name>A0A7Y9RXH0_9ACTN</name>
<dbReference type="PANTHER" id="PTHR43546">
    <property type="entry name" value="UPF0173 METAL-DEPENDENT HYDROLASE MJ1163-RELATED"/>
    <property type="match status" value="1"/>
</dbReference>
<feature type="signal peptide" evidence="1">
    <location>
        <begin position="1"/>
        <end position="26"/>
    </location>
</feature>
<reference evidence="2 3" key="1">
    <citation type="submission" date="2020-07" db="EMBL/GenBank/DDBJ databases">
        <title>Sequencing the genomes of 1000 actinobacteria strains.</title>
        <authorList>
            <person name="Klenk H.-P."/>
        </authorList>
    </citation>
    <scope>NUCLEOTIDE SEQUENCE [LARGE SCALE GENOMIC DNA]</scope>
    <source>
        <strain evidence="2 3">DSM 23819</strain>
    </source>
</reference>
<keyword evidence="3" id="KW-1185">Reference proteome</keyword>
<dbReference type="InterPro" id="IPR036866">
    <property type="entry name" value="RibonucZ/Hydroxyglut_hydro"/>
</dbReference>
<evidence type="ECO:0000256" key="1">
    <source>
        <dbReference type="SAM" id="SignalP"/>
    </source>
</evidence>
<keyword evidence="1" id="KW-0732">Signal</keyword>
<dbReference type="PROSITE" id="PS51318">
    <property type="entry name" value="TAT"/>
    <property type="match status" value="1"/>
</dbReference>